<dbReference type="AlphaFoldDB" id="A0A8S0YVH6"/>
<dbReference type="GO" id="GO:0022857">
    <property type="term" value="F:transmembrane transporter activity"/>
    <property type="evidence" value="ECO:0007669"/>
    <property type="project" value="TreeGrafter"/>
</dbReference>
<name>A0A8S0YVH6_ARCPL</name>
<dbReference type="PANTHER" id="PTHR10283">
    <property type="entry name" value="SOLUTE CARRIER FAMILY 13 MEMBER"/>
    <property type="match status" value="1"/>
</dbReference>
<comment type="subcellular location">
    <subcellularLocation>
        <location evidence="1">Membrane</location>
        <topology evidence="1">Multi-pass membrane protein</topology>
    </subcellularLocation>
</comment>
<comment type="caution">
    <text evidence="8">The sequence shown here is derived from an EMBL/GenBank/DDBJ whole genome shotgun (WGS) entry which is preliminary data.</text>
</comment>
<evidence type="ECO:0000256" key="5">
    <source>
        <dbReference type="ARBA" id="ARBA00023136"/>
    </source>
</evidence>
<dbReference type="Proteomes" id="UP000494256">
    <property type="component" value="Unassembled WGS sequence"/>
</dbReference>
<keyword evidence="3 6" id="KW-0812">Transmembrane</keyword>
<evidence type="ECO:0000256" key="2">
    <source>
        <dbReference type="ARBA" id="ARBA00022448"/>
    </source>
</evidence>
<reference evidence="8 9" key="1">
    <citation type="submission" date="2020-04" db="EMBL/GenBank/DDBJ databases">
        <authorList>
            <person name="Wallbank WR R."/>
            <person name="Pardo Diaz C."/>
            <person name="Kozak K."/>
            <person name="Martin S."/>
            <person name="Jiggins C."/>
            <person name="Moest M."/>
            <person name="Warren A I."/>
            <person name="Byers J.R.P. K."/>
            <person name="Montejo-Kovacevich G."/>
            <person name="Yen C E."/>
        </authorList>
    </citation>
    <scope>NUCLEOTIDE SEQUENCE [LARGE SCALE GENOMIC DNA]</scope>
</reference>
<gene>
    <name evidence="8" type="ORF">APLA_LOCUS1693</name>
</gene>
<feature type="transmembrane region" description="Helical" evidence="6">
    <location>
        <begin position="467"/>
        <end position="498"/>
    </location>
</feature>
<evidence type="ECO:0000313" key="8">
    <source>
        <dbReference type="EMBL" id="CAB3224070.1"/>
    </source>
</evidence>
<feature type="transmembrane region" description="Helical" evidence="6">
    <location>
        <begin position="510"/>
        <end position="531"/>
    </location>
</feature>
<feature type="transmembrane region" description="Helical" evidence="6">
    <location>
        <begin position="267"/>
        <end position="288"/>
    </location>
</feature>
<dbReference type="PANTHER" id="PTHR10283:SF82">
    <property type="entry name" value="SOLUTE CARRIER FAMILY 13 MEMBER 2"/>
    <property type="match status" value="1"/>
</dbReference>
<evidence type="ECO:0000256" key="6">
    <source>
        <dbReference type="SAM" id="Phobius"/>
    </source>
</evidence>
<sequence>MAPKPEPKKPGKKPDDGVVHKIQKLLGLTPPPKTPVPGFMYRIKNLLKCHYRGLLGWTLVILLFVLCFEKHDLPKKIEVMWTSMILLFIVRPINPPVVAFFPLFFLPMTGTIGSRETCVCYMNADIALFLLTSMVMLLLNNCGNDRRLALSIMSFGDADQHSMKKMVYKCSTSAYLLGMLSNRLVSSSMITEYFTTAMMSLEKKYGTSEAEPDLEEIRFVVNSAIHTSSAIGSIAIVHAATPTLCFRAIFHESVPDKEAEYEDLFNYLQYTVFAFPVSLIIFVLNLFYHMILIDRQAEGEMTSACTTLLQKALAARKAELPKQMTLHEKLCISGLILWLFTHAYRWNYWLGGWTEYIMDEKSTEETPLPYVKDATVAAIFAVLLHSLPNGFSFVKYTVVSKRKDLPKPKAESGILWWKYVDKNVNYGYFFLIGCGVAIMVSALTTGLCDIIGQNSGCMITDRSWNVGILIVILGASVVSNIVSSTAGCCIFLPFVLCAALKGPDPWGQRAYLVALGVGIGSSFGYACPYLYTPAYFCHYVGKVPKAKMMRYSIISTIISVIVLWLALLYYAPMIWDPSDKGHTFLGTTTLAPDAGGGPPPE</sequence>
<feature type="transmembrane region" description="Helical" evidence="6">
    <location>
        <begin position="551"/>
        <end position="571"/>
    </location>
</feature>
<feature type="transmembrane region" description="Helical" evidence="6">
    <location>
        <begin position="118"/>
        <end position="139"/>
    </location>
</feature>
<evidence type="ECO:0000256" key="4">
    <source>
        <dbReference type="ARBA" id="ARBA00022989"/>
    </source>
</evidence>
<proteinExistence type="predicted"/>
<feature type="transmembrane region" description="Helical" evidence="6">
    <location>
        <begin position="80"/>
        <end position="106"/>
    </location>
</feature>
<feature type="transmembrane region" description="Helical" evidence="6">
    <location>
        <begin position="326"/>
        <end position="344"/>
    </location>
</feature>
<organism evidence="8 9">
    <name type="scientific">Arctia plantaginis</name>
    <name type="common">Wood tiger moth</name>
    <name type="synonym">Phalaena plantaginis</name>
    <dbReference type="NCBI Taxonomy" id="874455"/>
    <lineage>
        <taxon>Eukaryota</taxon>
        <taxon>Metazoa</taxon>
        <taxon>Ecdysozoa</taxon>
        <taxon>Arthropoda</taxon>
        <taxon>Hexapoda</taxon>
        <taxon>Insecta</taxon>
        <taxon>Pterygota</taxon>
        <taxon>Neoptera</taxon>
        <taxon>Endopterygota</taxon>
        <taxon>Lepidoptera</taxon>
        <taxon>Glossata</taxon>
        <taxon>Ditrysia</taxon>
        <taxon>Noctuoidea</taxon>
        <taxon>Erebidae</taxon>
        <taxon>Arctiinae</taxon>
        <taxon>Arctia</taxon>
    </lineage>
</organism>
<keyword evidence="2" id="KW-0813">Transport</keyword>
<feature type="transmembrane region" description="Helical" evidence="6">
    <location>
        <begin position="49"/>
        <end position="68"/>
    </location>
</feature>
<evidence type="ECO:0000256" key="1">
    <source>
        <dbReference type="ARBA" id="ARBA00004141"/>
    </source>
</evidence>
<protein>
    <recommendedName>
        <fullName evidence="7">Citrate transporter-like domain-containing protein</fullName>
    </recommendedName>
</protein>
<feature type="domain" description="Citrate transporter-like" evidence="7">
    <location>
        <begin position="85"/>
        <end position="516"/>
    </location>
</feature>
<evidence type="ECO:0000313" key="9">
    <source>
        <dbReference type="Proteomes" id="UP000494256"/>
    </source>
</evidence>
<evidence type="ECO:0000256" key="3">
    <source>
        <dbReference type="ARBA" id="ARBA00022692"/>
    </source>
</evidence>
<dbReference type="OrthoDB" id="5962932at2759"/>
<keyword evidence="5 6" id="KW-0472">Membrane</keyword>
<dbReference type="InterPro" id="IPR004680">
    <property type="entry name" value="Cit_transptr-like_dom"/>
</dbReference>
<accession>A0A8S0YVH6</accession>
<dbReference type="GO" id="GO:0005886">
    <property type="term" value="C:plasma membrane"/>
    <property type="evidence" value="ECO:0007669"/>
    <property type="project" value="TreeGrafter"/>
</dbReference>
<feature type="transmembrane region" description="Helical" evidence="6">
    <location>
        <begin position="426"/>
        <end position="447"/>
    </location>
</feature>
<keyword evidence="4 6" id="KW-1133">Transmembrane helix</keyword>
<dbReference type="EMBL" id="CADEBD010000171">
    <property type="protein sequence ID" value="CAB3224070.1"/>
    <property type="molecule type" value="Genomic_DNA"/>
</dbReference>
<evidence type="ECO:0000259" key="7">
    <source>
        <dbReference type="Pfam" id="PF03600"/>
    </source>
</evidence>
<dbReference type="Pfam" id="PF03600">
    <property type="entry name" value="CitMHS"/>
    <property type="match status" value="1"/>
</dbReference>